<evidence type="ECO:0000313" key="1">
    <source>
        <dbReference type="EMBL" id="ESN92815.1"/>
    </source>
</evidence>
<protein>
    <submittedName>
        <fullName evidence="1 2">Uncharacterized protein</fullName>
    </submittedName>
</protein>
<dbReference type="HOGENOM" id="CLU_1951126_0_0_1"/>
<dbReference type="KEGG" id="hro:HELRODRAFT_164938"/>
<name>T1EVZ9_HELRO</name>
<dbReference type="CTD" id="20200749"/>
<dbReference type="Proteomes" id="UP000015101">
    <property type="component" value="Unassembled WGS sequence"/>
</dbReference>
<reference evidence="2" key="3">
    <citation type="submission" date="2015-06" db="UniProtKB">
        <authorList>
            <consortium name="EnsemblMetazoa"/>
        </authorList>
    </citation>
    <scope>IDENTIFICATION</scope>
</reference>
<dbReference type="EMBL" id="KB097639">
    <property type="protein sequence ID" value="ESN92815.1"/>
    <property type="molecule type" value="Genomic_DNA"/>
</dbReference>
<dbReference type="EMBL" id="AMQM01001886">
    <property type="status" value="NOT_ANNOTATED_CDS"/>
    <property type="molecule type" value="Genomic_DNA"/>
</dbReference>
<evidence type="ECO:0000313" key="3">
    <source>
        <dbReference type="Proteomes" id="UP000015101"/>
    </source>
</evidence>
<reference evidence="1 3" key="2">
    <citation type="journal article" date="2013" name="Nature">
        <title>Insights into bilaterian evolution from three spiralian genomes.</title>
        <authorList>
            <person name="Simakov O."/>
            <person name="Marletaz F."/>
            <person name="Cho S.J."/>
            <person name="Edsinger-Gonzales E."/>
            <person name="Havlak P."/>
            <person name="Hellsten U."/>
            <person name="Kuo D.H."/>
            <person name="Larsson T."/>
            <person name="Lv J."/>
            <person name="Arendt D."/>
            <person name="Savage R."/>
            <person name="Osoegawa K."/>
            <person name="de Jong P."/>
            <person name="Grimwood J."/>
            <person name="Chapman J.A."/>
            <person name="Shapiro H."/>
            <person name="Aerts A."/>
            <person name="Otillar R.P."/>
            <person name="Terry A.Y."/>
            <person name="Boore J.L."/>
            <person name="Grigoriev I.V."/>
            <person name="Lindberg D.R."/>
            <person name="Seaver E.C."/>
            <person name="Weisblat D.A."/>
            <person name="Putnam N.H."/>
            <person name="Rokhsar D.S."/>
        </authorList>
    </citation>
    <scope>NUCLEOTIDE SEQUENCE</scope>
</reference>
<dbReference type="InParanoid" id="T1EVZ9"/>
<dbReference type="GeneID" id="20200749"/>
<gene>
    <name evidence="2" type="primary">20200749</name>
    <name evidence="1" type="ORF">HELRODRAFT_164938</name>
</gene>
<evidence type="ECO:0000313" key="2">
    <source>
        <dbReference type="EnsemblMetazoa" id="HelroP164938"/>
    </source>
</evidence>
<accession>T1EVZ9</accession>
<proteinExistence type="predicted"/>
<keyword evidence="3" id="KW-1185">Reference proteome</keyword>
<dbReference type="RefSeq" id="XP_009029114.1">
    <property type="nucleotide sequence ID" value="XM_009030866.1"/>
</dbReference>
<sequence>MILAAKNVYKNAAGGTLTGKKLNIDWKTEKPIDNLVLKKFASKFPDLEMKVNTIKPFLYIIQWVTIRRIITKNSRSGVSNINSNSLMAYARFQAYHALKTLRSHGLRDIKLFDITESLIISHIKYAALS</sequence>
<reference evidence="3" key="1">
    <citation type="submission" date="2012-12" db="EMBL/GenBank/DDBJ databases">
        <authorList>
            <person name="Hellsten U."/>
            <person name="Grimwood J."/>
            <person name="Chapman J.A."/>
            <person name="Shapiro H."/>
            <person name="Aerts A."/>
            <person name="Otillar R.P."/>
            <person name="Terry A.Y."/>
            <person name="Boore J.L."/>
            <person name="Simakov O."/>
            <person name="Marletaz F."/>
            <person name="Cho S.-J."/>
            <person name="Edsinger-Gonzales E."/>
            <person name="Havlak P."/>
            <person name="Kuo D.-H."/>
            <person name="Larsson T."/>
            <person name="Lv J."/>
            <person name="Arendt D."/>
            <person name="Savage R."/>
            <person name="Osoegawa K."/>
            <person name="de Jong P."/>
            <person name="Lindberg D.R."/>
            <person name="Seaver E.C."/>
            <person name="Weisblat D.A."/>
            <person name="Putnam N.H."/>
            <person name="Grigoriev I.V."/>
            <person name="Rokhsar D.S."/>
        </authorList>
    </citation>
    <scope>NUCLEOTIDE SEQUENCE</scope>
</reference>
<dbReference type="AlphaFoldDB" id="T1EVZ9"/>
<organism evidence="2 3">
    <name type="scientific">Helobdella robusta</name>
    <name type="common">Californian leech</name>
    <dbReference type="NCBI Taxonomy" id="6412"/>
    <lineage>
        <taxon>Eukaryota</taxon>
        <taxon>Metazoa</taxon>
        <taxon>Spiralia</taxon>
        <taxon>Lophotrochozoa</taxon>
        <taxon>Annelida</taxon>
        <taxon>Clitellata</taxon>
        <taxon>Hirudinea</taxon>
        <taxon>Rhynchobdellida</taxon>
        <taxon>Glossiphoniidae</taxon>
        <taxon>Helobdella</taxon>
    </lineage>
</organism>
<dbReference type="EnsemblMetazoa" id="HelroT164938">
    <property type="protein sequence ID" value="HelroP164938"/>
    <property type="gene ID" value="HelroG164938"/>
</dbReference>